<organism evidence="10 11">
    <name type="scientific">Vagococcus allomyrinae</name>
    <dbReference type="NCBI Taxonomy" id="2794353"/>
    <lineage>
        <taxon>Bacteria</taxon>
        <taxon>Bacillati</taxon>
        <taxon>Bacillota</taxon>
        <taxon>Bacilli</taxon>
        <taxon>Lactobacillales</taxon>
        <taxon>Enterococcaceae</taxon>
        <taxon>Vagococcus</taxon>
    </lineage>
</organism>
<dbReference type="InterPro" id="IPR020613">
    <property type="entry name" value="Thiolase_CS"/>
</dbReference>
<dbReference type="EMBL" id="JAEEGA010000006">
    <property type="protein sequence ID" value="MBP1041595.1"/>
    <property type="molecule type" value="Genomic_DNA"/>
</dbReference>
<feature type="active site" description="Proton acceptor" evidence="6">
    <location>
        <position position="358"/>
    </location>
</feature>
<dbReference type="RefSeq" id="WP_209527684.1">
    <property type="nucleotide sequence ID" value="NZ_JAEEGA010000006.1"/>
</dbReference>
<dbReference type="CDD" id="cd00751">
    <property type="entry name" value="thiolase"/>
    <property type="match status" value="1"/>
</dbReference>
<dbReference type="Gene3D" id="3.40.47.10">
    <property type="match status" value="1"/>
</dbReference>
<dbReference type="InterPro" id="IPR020610">
    <property type="entry name" value="Thiolase_AS"/>
</dbReference>
<evidence type="ECO:0000256" key="7">
    <source>
        <dbReference type="RuleBase" id="RU003557"/>
    </source>
</evidence>
<dbReference type="Pfam" id="PF02803">
    <property type="entry name" value="Thiolase_C"/>
    <property type="match status" value="1"/>
</dbReference>
<dbReference type="SUPFAM" id="SSF53901">
    <property type="entry name" value="Thiolase-like"/>
    <property type="match status" value="2"/>
</dbReference>
<evidence type="ECO:0000256" key="6">
    <source>
        <dbReference type="PIRSR" id="PIRSR000429-1"/>
    </source>
</evidence>
<dbReference type="PROSITE" id="PS00737">
    <property type="entry name" value="THIOLASE_2"/>
    <property type="match status" value="1"/>
</dbReference>
<comment type="caution">
    <text evidence="10">The sequence shown here is derived from an EMBL/GenBank/DDBJ whole genome shotgun (WGS) entry which is preliminary data.</text>
</comment>
<gene>
    <name evidence="10" type="ORF">I6N95_11310</name>
</gene>
<comment type="similarity">
    <text evidence="1 7">Belongs to the thiolase-like superfamily. Thiolase family.</text>
</comment>
<evidence type="ECO:0000259" key="8">
    <source>
        <dbReference type="Pfam" id="PF00108"/>
    </source>
</evidence>
<dbReference type="InterPro" id="IPR002155">
    <property type="entry name" value="Thiolase"/>
</dbReference>
<dbReference type="EC" id="2.3.1.9" evidence="2"/>
<feature type="active site" description="Proton acceptor" evidence="6">
    <location>
        <position position="389"/>
    </location>
</feature>
<keyword evidence="4 7" id="KW-0012">Acyltransferase</keyword>
<keyword evidence="3 7" id="KW-0808">Transferase</keyword>
<feature type="domain" description="Thiolase N-terminal" evidence="8">
    <location>
        <begin position="4"/>
        <end position="264"/>
    </location>
</feature>
<dbReference type="Proteomes" id="UP000674938">
    <property type="component" value="Unassembled WGS sequence"/>
</dbReference>
<evidence type="ECO:0000256" key="5">
    <source>
        <dbReference type="ARBA" id="ARBA00030755"/>
    </source>
</evidence>
<accession>A0A940SUS0</accession>
<protein>
    <recommendedName>
        <fullName evidence="2">acetyl-CoA C-acetyltransferase</fullName>
        <ecNumber evidence="2">2.3.1.9</ecNumber>
    </recommendedName>
    <alternativeName>
        <fullName evidence="5">Acetoacetyl-CoA thiolase</fullName>
    </alternativeName>
</protein>
<evidence type="ECO:0000256" key="4">
    <source>
        <dbReference type="ARBA" id="ARBA00023315"/>
    </source>
</evidence>
<feature type="active site" description="Acyl-thioester intermediate" evidence="6">
    <location>
        <position position="89"/>
    </location>
</feature>
<proteinExistence type="inferred from homology"/>
<dbReference type="PANTHER" id="PTHR18919">
    <property type="entry name" value="ACETYL-COA C-ACYLTRANSFERASE"/>
    <property type="match status" value="1"/>
</dbReference>
<dbReference type="NCBIfam" id="TIGR01930">
    <property type="entry name" value="AcCoA-C-Actrans"/>
    <property type="match status" value="1"/>
</dbReference>
<dbReference type="InterPro" id="IPR016039">
    <property type="entry name" value="Thiolase-like"/>
</dbReference>
<dbReference type="Pfam" id="PF00108">
    <property type="entry name" value="Thiolase_N"/>
    <property type="match status" value="1"/>
</dbReference>
<dbReference type="InterPro" id="IPR020617">
    <property type="entry name" value="Thiolase_C"/>
</dbReference>
<dbReference type="PROSITE" id="PS00099">
    <property type="entry name" value="THIOLASE_3"/>
    <property type="match status" value="1"/>
</dbReference>
<dbReference type="PIRSF" id="PIRSF000429">
    <property type="entry name" value="Ac-CoA_Ac_transf"/>
    <property type="match status" value="1"/>
</dbReference>
<sequence length="406" mass="43381">MREVVITHGVRTPIGKFGQSLKEIDDISLGKQVLAELVHVRADLDPHEIDHVILGKVKQNASLANVARNVSLAAKLAEETPCFTVHRQCGSGLQAIMDGFEIIKAEEAEVIVAGGVENMSQSAYFIRNTQNGLGSSGNVRIEDSLIAGGPSSIPIKKFGNFPMGLTAENLADQYDISRDAQDQFAQESQERMAQAMASGYFDSQLLPVKNSTGDVVLAQDEHPFLSSIEKLGSLRPVFKKDGSVTAGNSSGRNDGAAAVLMMTQEKAEKLGYQPLAKVISIGASGCDPLIMGVGPVESTRIALKKAGLTIDQLDVIELNEAFAAQSLAVIEEWSKWSQSKKKLREKINPNGGAIAHGHPLGCTGAALTVKCMYELQRIESHRYGLISLCCAGGLGVSVIIEKVKEG</sequence>
<name>A0A940SUS0_9ENTE</name>
<dbReference type="PANTHER" id="PTHR18919:SF107">
    <property type="entry name" value="ACETYL-COA ACETYLTRANSFERASE, CYTOSOLIC"/>
    <property type="match status" value="1"/>
</dbReference>
<dbReference type="GO" id="GO:0003985">
    <property type="term" value="F:acetyl-CoA C-acetyltransferase activity"/>
    <property type="evidence" value="ECO:0007669"/>
    <property type="project" value="UniProtKB-EC"/>
</dbReference>
<evidence type="ECO:0000256" key="2">
    <source>
        <dbReference type="ARBA" id="ARBA00012705"/>
    </source>
</evidence>
<dbReference type="AlphaFoldDB" id="A0A940SUS0"/>
<feature type="domain" description="Thiolase C-terminal" evidence="9">
    <location>
        <begin position="273"/>
        <end position="402"/>
    </location>
</feature>
<evidence type="ECO:0000256" key="1">
    <source>
        <dbReference type="ARBA" id="ARBA00010982"/>
    </source>
</evidence>
<evidence type="ECO:0000313" key="11">
    <source>
        <dbReference type="Proteomes" id="UP000674938"/>
    </source>
</evidence>
<dbReference type="InterPro" id="IPR020616">
    <property type="entry name" value="Thiolase_N"/>
</dbReference>
<evidence type="ECO:0000256" key="3">
    <source>
        <dbReference type="ARBA" id="ARBA00022679"/>
    </source>
</evidence>
<evidence type="ECO:0000259" key="9">
    <source>
        <dbReference type="Pfam" id="PF02803"/>
    </source>
</evidence>
<reference evidence="10" key="1">
    <citation type="submission" date="2020-12" db="EMBL/GenBank/DDBJ databases">
        <title>Vagococcus allomyrinae sp. nov. and Enterococcus lavae sp. nov., isolated from the larvae of Allomyrina dichotoma.</title>
        <authorList>
            <person name="Lee S.D."/>
        </authorList>
    </citation>
    <scope>NUCLEOTIDE SEQUENCE</scope>
    <source>
        <strain evidence="10">BWB3-3</strain>
    </source>
</reference>
<evidence type="ECO:0000313" key="10">
    <source>
        <dbReference type="EMBL" id="MBP1041595.1"/>
    </source>
</evidence>
<keyword evidence="11" id="KW-1185">Reference proteome</keyword>